<feature type="signal peptide" evidence="2">
    <location>
        <begin position="1"/>
        <end position="20"/>
    </location>
</feature>
<dbReference type="InParanoid" id="A0A168PQJ4"/>
<accession>A0A168PQJ4</accession>
<proteinExistence type="predicted"/>
<evidence type="ECO:0008006" key="5">
    <source>
        <dbReference type="Google" id="ProtNLM"/>
    </source>
</evidence>
<keyword evidence="2" id="KW-0732">Signal</keyword>
<feature type="chain" id="PRO_5007899690" description="Long chronological lifespan protein 2" evidence="2">
    <location>
        <begin position="21"/>
        <end position="117"/>
    </location>
</feature>
<evidence type="ECO:0000256" key="2">
    <source>
        <dbReference type="SAM" id="SignalP"/>
    </source>
</evidence>
<dbReference type="Proteomes" id="UP000078561">
    <property type="component" value="Unassembled WGS sequence"/>
</dbReference>
<dbReference type="EMBL" id="LT554016">
    <property type="protein sequence ID" value="SAM02802.1"/>
    <property type="molecule type" value="Genomic_DNA"/>
</dbReference>
<sequence length="117" mass="12057">MRRHTLALFFSLALLSVTFAETGAPPGLTYKDSLGYGGSVSGSSVPGGSIRVGGGSSRGRPCKSKQPGRDCVAEGSLYTDGMSCCPPMVNPAKSIHRAECSTYPLVRTIETAASATV</sequence>
<dbReference type="AlphaFoldDB" id="A0A168PQJ4"/>
<organism evidence="3">
    <name type="scientific">Absidia glauca</name>
    <name type="common">Pin mould</name>
    <dbReference type="NCBI Taxonomy" id="4829"/>
    <lineage>
        <taxon>Eukaryota</taxon>
        <taxon>Fungi</taxon>
        <taxon>Fungi incertae sedis</taxon>
        <taxon>Mucoromycota</taxon>
        <taxon>Mucoromycotina</taxon>
        <taxon>Mucoromycetes</taxon>
        <taxon>Mucorales</taxon>
        <taxon>Cunninghamellaceae</taxon>
        <taxon>Absidia</taxon>
    </lineage>
</organism>
<evidence type="ECO:0000313" key="3">
    <source>
        <dbReference type="EMBL" id="SAM02802.1"/>
    </source>
</evidence>
<evidence type="ECO:0000256" key="1">
    <source>
        <dbReference type="SAM" id="MobiDB-lite"/>
    </source>
</evidence>
<reference evidence="3" key="1">
    <citation type="submission" date="2016-04" db="EMBL/GenBank/DDBJ databases">
        <authorList>
            <person name="Evans L.H."/>
            <person name="Alamgir A."/>
            <person name="Owens N."/>
            <person name="Weber N.D."/>
            <person name="Virtaneva K."/>
            <person name="Barbian K."/>
            <person name="Babar A."/>
            <person name="Rosenke K."/>
        </authorList>
    </citation>
    <scope>NUCLEOTIDE SEQUENCE [LARGE SCALE GENOMIC DNA]</scope>
    <source>
        <strain evidence="3">CBS 101.48</strain>
    </source>
</reference>
<protein>
    <recommendedName>
        <fullName evidence="5">Long chronological lifespan protein 2</fullName>
    </recommendedName>
</protein>
<name>A0A168PQJ4_ABSGL</name>
<gene>
    <name evidence="3" type="primary">ABSGL_08618.1 scaffold 10421</name>
</gene>
<evidence type="ECO:0000313" key="4">
    <source>
        <dbReference type="Proteomes" id="UP000078561"/>
    </source>
</evidence>
<feature type="region of interest" description="Disordered" evidence="1">
    <location>
        <begin position="39"/>
        <end position="70"/>
    </location>
</feature>
<keyword evidence="4" id="KW-1185">Reference proteome</keyword>